<dbReference type="InterPro" id="IPR036259">
    <property type="entry name" value="MFS_trans_sf"/>
</dbReference>
<keyword evidence="6 8" id="KW-1133">Transmembrane helix</keyword>
<dbReference type="SUPFAM" id="SSF103473">
    <property type="entry name" value="MFS general substrate transporter"/>
    <property type="match status" value="1"/>
</dbReference>
<dbReference type="GO" id="GO:0030395">
    <property type="term" value="F:lactose binding"/>
    <property type="evidence" value="ECO:0007669"/>
    <property type="project" value="TreeGrafter"/>
</dbReference>
<dbReference type="Proteomes" id="UP000199415">
    <property type="component" value="Unassembled WGS sequence"/>
</dbReference>
<organism evidence="10 11">
    <name type="scientific">Limimonas halophila</name>
    <dbReference type="NCBI Taxonomy" id="1082479"/>
    <lineage>
        <taxon>Bacteria</taxon>
        <taxon>Pseudomonadati</taxon>
        <taxon>Pseudomonadota</taxon>
        <taxon>Alphaproteobacteria</taxon>
        <taxon>Rhodospirillales</taxon>
        <taxon>Rhodovibrionaceae</taxon>
        <taxon>Limimonas</taxon>
    </lineage>
</organism>
<feature type="transmembrane region" description="Helical" evidence="8">
    <location>
        <begin position="94"/>
        <end position="114"/>
    </location>
</feature>
<evidence type="ECO:0000256" key="1">
    <source>
        <dbReference type="ARBA" id="ARBA00004429"/>
    </source>
</evidence>
<evidence type="ECO:0000256" key="5">
    <source>
        <dbReference type="ARBA" id="ARBA00022692"/>
    </source>
</evidence>
<evidence type="ECO:0000259" key="9">
    <source>
        <dbReference type="Pfam" id="PF12832"/>
    </source>
</evidence>
<proteinExistence type="predicted"/>
<dbReference type="Pfam" id="PF12832">
    <property type="entry name" value="MFS_1_like"/>
    <property type="match status" value="1"/>
</dbReference>
<dbReference type="RefSeq" id="WP_090018679.1">
    <property type="nucleotide sequence ID" value="NZ_FNCE01000002.1"/>
</dbReference>
<feature type="transmembrane region" description="Helical" evidence="8">
    <location>
        <begin position="72"/>
        <end position="88"/>
    </location>
</feature>
<gene>
    <name evidence="10" type="ORF">SAMN05216241_10223</name>
</gene>
<feature type="domain" description="Major facilitator superfamily associated" evidence="9">
    <location>
        <begin position="11"/>
        <end position="354"/>
    </location>
</feature>
<comment type="subcellular location">
    <subcellularLocation>
        <location evidence="1">Cell inner membrane</location>
        <topology evidence="1">Multi-pass membrane protein</topology>
    </subcellularLocation>
</comment>
<evidence type="ECO:0000256" key="3">
    <source>
        <dbReference type="ARBA" id="ARBA00022475"/>
    </source>
</evidence>
<feature type="transmembrane region" description="Helical" evidence="8">
    <location>
        <begin position="7"/>
        <end position="28"/>
    </location>
</feature>
<accession>A0A1G7N564</accession>
<dbReference type="InterPro" id="IPR024989">
    <property type="entry name" value="MFS_assoc_dom"/>
</dbReference>
<dbReference type="GO" id="GO:0005886">
    <property type="term" value="C:plasma membrane"/>
    <property type="evidence" value="ECO:0007669"/>
    <property type="project" value="UniProtKB-SubCell"/>
</dbReference>
<keyword evidence="3" id="KW-1003">Cell membrane</keyword>
<evidence type="ECO:0000256" key="7">
    <source>
        <dbReference type="ARBA" id="ARBA00023136"/>
    </source>
</evidence>
<feature type="transmembrane region" description="Helical" evidence="8">
    <location>
        <begin position="202"/>
        <end position="222"/>
    </location>
</feature>
<feature type="transmembrane region" description="Helical" evidence="8">
    <location>
        <begin position="238"/>
        <end position="260"/>
    </location>
</feature>
<evidence type="ECO:0000313" key="10">
    <source>
        <dbReference type="EMBL" id="SDF69076.1"/>
    </source>
</evidence>
<protein>
    <submittedName>
        <fullName evidence="10">MFS transporter, PPP family, 3-phenylpropionic acid transporter</fullName>
    </submittedName>
</protein>
<keyword evidence="7 8" id="KW-0472">Membrane</keyword>
<feature type="transmembrane region" description="Helical" evidence="8">
    <location>
        <begin position="135"/>
        <end position="153"/>
    </location>
</feature>
<dbReference type="NCBIfam" id="NF037955">
    <property type="entry name" value="mfs"/>
    <property type="match status" value="1"/>
</dbReference>
<evidence type="ECO:0000256" key="6">
    <source>
        <dbReference type="ARBA" id="ARBA00022989"/>
    </source>
</evidence>
<keyword evidence="4" id="KW-0997">Cell inner membrane</keyword>
<name>A0A1G7N564_9PROT</name>
<keyword evidence="5 8" id="KW-0812">Transmembrane</keyword>
<feature type="transmembrane region" description="Helical" evidence="8">
    <location>
        <begin position="296"/>
        <end position="314"/>
    </location>
</feature>
<dbReference type="EMBL" id="FNCE01000002">
    <property type="protein sequence ID" value="SDF69076.1"/>
    <property type="molecule type" value="Genomic_DNA"/>
</dbReference>
<dbReference type="PANTHER" id="PTHR23522">
    <property type="entry name" value="BLL5896 PROTEIN"/>
    <property type="match status" value="1"/>
</dbReference>
<dbReference type="InterPro" id="IPR026032">
    <property type="entry name" value="HcaT-like"/>
</dbReference>
<dbReference type="PIRSF" id="PIRSF004925">
    <property type="entry name" value="HcaT"/>
    <property type="match status" value="1"/>
</dbReference>
<dbReference type="OrthoDB" id="9150135at2"/>
<evidence type="ECO:0000256" key="2">
    <source>
        <dbReference type="ARBA" id="ARBA00022448"/>
    </source>
</evidence>
<feature type="transmembrane region" description="Helical" evidence="8">
    <location>
        <begin position="326"/>
        <end position="349"/>
    </location>
</feature>
<feature type="transmembrane region" description="Helical" evidence="8">
    <location>
        <begin position="355"/>
        <end position="375"/>
    </location>
</feature>
<dbReference type="AlphaFoldDB" id="A0A1G7N564"/>
<keyword evidence="2" id="KW-0813">Transport</keyword>
<keyword evidence="11" id="KW-1185">Reference proteome</keyword>
<dbReference type="PANTHER" id="PTHR23522:SF10">
    <property type="entry name" value="3-PHENYLPROPIONIC ACID TRANSPORTER-RELATED"/>
    <property type="match status" value="1"/>
</dbReference>
<evidence type="ECO:0000256" key="4">
    <source>
        <dbReference type="ARBA" id="ARBA00022519"/>
    </source>
</evidence>
<sequence length="381" mass="38907">MTRLRAALPFAAFYAAVFLALGIFLPFWPVYLDHRGLSPAAIGTLMALGTWAKSAANPVAGHLADRLGRRRGVIAGLAALAAIGAVAVQSATGFWPILVCHLLLFASFQAVIPLGESQTMAAVAAGGLDYGRLRLWGSLAFIAGVLGIGESLAGHGPDLIPVAVLLAFVAIVLAAPVLPPAERPADRSRRAPVTALLRDRQYLAFLAAGACLQASHAAYYAFSAVHWKAAGIAPPVVAWLWTEGVVAEILLFAVGGAAVARLGPRGLLLAAGVGGLARWTTLAATTSVPALAAVQWLHGLTFGAAHLGAMYFLTRHAPAGLQTTAQGVYAAVSGGLAMGLMTLTAGWVYDLAGGTAFLLAAGTSGAALAITLAAVRNPHPV</sequence>
<evidence type="ECO:0000256" key="8">
    <source>
        <dbReference type="SAM" id="Phobius"/>
    </source>
</evidence>
<dbReference type="STRING" id="1082479.SAMN05216241_10223"/>
<dbReference type="Gene3D" id="1.20.1250.20">
    <property type="entry name" value="MFS general substrate transporter like domains"/>
    <property type="match status" value="2"/>
</dbReference>
<dbReference type="GO" id="GO:0015528">
    <property type="term" value="F:lactose:proton symporter activity"/>
    <property type="evidence" value="ECO:0007669"/>
    <property type="project" value="TreeGrafter"/>
</dbReference>
<feature type="transmembrane region" description="Helical" evidence="8">
    <location>
        <begin position="267"/>
        <end position="290"/>
    </location>
</feature>
<evidence type="ECO:0000313" key="11">
    <source>
        <dbReference type="Proteomes" id="UP000199415"/>
    </source>
</evidence>
<feature type="transmembrane region" description="Helical" evidence="8">
    <location>
        <begin position="159"/>
        <end position="181"/>
    </location>
</feature>
<reference evidence="10 11" key="1">
    <citation type="submission" date="2016-10" db="EMBL/GenBank/DDBJ databases">
        <authorList>
            <person name="de Groot N.N."/>
        </authorList>
    </citation>
    <scope>NUCLEOTIDE SEQUENCE [LARGE SCALE GENOMIC DNA]</scope>
    <source>
        <strain evidence="10 11">DSM 25584</strain>
    </source>
</reference>